<proteinExistence type="predicted"/>
<dbReference type="PANTHER" id="PTHR47890">
    <property type="entry name" value="LD24308P"/>
    <property type="match status" value="1"/>
</dbReference>
<evidence type="ECO:0000313" key="2">
    <source>
        <dbReference type="Proteomes" id="UP001152799"/>
    </source>
</evidence>
<dbReference type="AlphaFoldDB" id="A0A9N9N2D7"/>
<dbReference type="EMBL" id="OU892285">
    <property type="protein sequence ID" value="CAG9773545.1"/>
    <property type="molecule type" value="Genomic_DNA"/>
</dbReference>
<gene>
    <name evidence="1" type="ORF">CEUTPL_LOCUS13935</name>
</gene>
<reference evidence="1" key="1">
    <citation type="submission" date="2022-01" db="EMBL/GenBank/DDBJ databases">
        <authorList>
            <person name="King R."/>
        </authorList>
    </citation>
    <scope>NUCLEOTIDE SEQUENCE</scope>
</reference>
<sequence length="262" mass="30381">MCLCDEEGHLSDRYIFVGPVLADIKNNSVVTGVRLIKKNRILHLQIQEGKLLPYGYINQSTVHWVDVDNHKFDDADVFTMRYGRRSMALDNIQGDENHIVTGVHFEFVHDKIHLKLHVSPFDWHTGRVDHNKGYYRYTNQERRSKINIDNLDIPTNSYREIGKWYHQQMYSYVEFTHSSFEKDAAQSTVPFIDIQEVANKPAVPLSSAGIYHKGRSGYGGFIAPRIWTYNFANHLSSKLPNMGDRHDDADEEDMELLIVKLK</sequence>
<name>A0A9N9N2D7_9CUCU</name>
<accession>A0A9N9N2D7</accession>
<dbReference type="Proteomes" id="UP001152799">
    <property type="component" value="Chromosome 9"/>
</dbReference>
<dbReference type="PANTHER" id="PTHR47890:SF1">
    <property type="entry name" value="LD24308P"/>
    <property type="match status" value="1"/>
</dbReference>
<organism evidence="1 2">
    <name type="scientific">Ceutorhynchus assimilis</name>
    <name type="common">cabbage seed weevil</name>
    <dbReference type="NCBI Taxonomy" id="467358"/>
    <lineage>
        <taxon>Eukaryota</taxon>
        <taxon>Metazoa</taxon>
        <taxon>Ecdysozoa</taxon>
        <taxon>Arthropoda</taxon>
        <taxon>Hexapoda</taxon>
        <taxon>Insecta</taxon>
        <taxon>Pterygota</taxon>
        <taxon>Neoptera</taxon>
        <taxon>Endopterygota</taxon>
        <taxon>Coleoptera</taxon>
        <taxon>Polyphaga</taxon>
        <taxon>Cucujiformia</taxon>
        <taxon>Curculionidae</taxon>
        <taxon>Ceutorhynchinae</taxon>
        <taxon>Ceutorhynchus</taxon>
    </lineage>
</organism>
<dbReference type="InterPro" id="IPR032062">
    <property type="entry name" value="DUF4803"/>
</dbReference>
<dbReference type="Pfam" id="PF16061">
    <property type="entry name" value="DUF4803"/>
    <property type="match status" value="1"/>
</dbReference>
<dbReference type="OrthoDB" id="6366357at2759"/>
<keyword evidence="2" id="KW-1185">Reference proteome</keyword>
<protein>
    <submittedName>
        <fullName evidence="1">Uncharacterized protein</fullName>
    </submittedName>
</protein>
<evidence type="ECO:0000313" key="1">
    <source>
        <dbReference type="EMBL" id="CAG9773545.1"/>
    </source>
</evidence>